<evidence type="ECO:0000313" key="2">
    <source>
        <dbReference type="EMBL" id="MUG23676.1"/>
    </source>
</evidence>
<comment type="caution">
    <text evidence="2">The sequence shown here is derived from an EMBL/GenBank/DDBJ whole genome shotgun (WGS) entry which is preliminary data.</text>
</comment>
<evidence type="ECO:0008006" key="4">
    <source>
        <dbReference type="Google" id="ProtNLM"/>
    </source>
</evidence>
<dbReference type="EMBL" id="WNZZ01000010">
    <property type="protein sequence ID" value="MUG23676.1"/>
    <property type="molecule type" value="Genomic_DNA"/>
</dbReference>
<sequence>MRKVSLTVAAAVMAVSALAPMPSQTWAAATTKKTNLTQNQATVHTLASLPPVKITAKSLVRLSDVNILTLDGESILTYTLTIQNKDNKTIDLLDYWSKVKTTSGTTYSTSLMTKDKDKKKLAAGSSTTLTYTARIANHIKPQNLIFQVVKWDFSQPEYEALKGQFKIPANYLTSTPANQSKTLWIADARVKAKVGQVTSYVSGDYKNISVLLNMTNVGYKLFEDPKMKFVIRSSAGASYLMTADATTSVDYKIQPKDTKTLHLMAQIPKKIELSNMELQVALDDETAKQSLPIATMQLPGGGDNTMAVKPNVQKFIQAGNGKIAVKVTNAVANKNDLKHELSVRFAIRNTSGMTITLPKYQFELQTSDGYRLPIKTPALENMTLQPLEETFITLSVTVPADISILNPRLFMNLPPAEDSKEKIVYPVAVFALPTVHTAEKMIGNKQYIQTKNGVFGVTLSSLQKLPWIDGDLISAKITINNDDVKTAQLPELIGALQVDSVKLAEGTKLIFTQPDRLIGAGMSMDVYVIAKVPSYLDFNRLQVDLLEKIGEESTNWIQLSNTGAIPEVAGIAKGASFTLDTPGRKQELGMLRSHIYSGPSSDLVYTELDVRNLEEHQIDLSQFVGAFQTFDGRTYKASVSQIDTPAGPEEKSVVAVWAKIPKQVSISDMKLIVGEGITDNKLTPVKGEPTGYINAAALELDISNPKANKKLRDLKLFPYELTVKNVETSLSSSSMNLSFTYDLTRNREYTIGEFGHKYLFEIENSSGRVFEKEFAPETDLLLKDGGRAGISVTDSVYGDLTEDDDFRLNVYDLFQGHKIKLGSQKFYYDETDKDE</sequence>
<proteinExistence type="predicted"/>
<organism evidence="2 3">
    <name type="scientific">Paenibacillus macerans</name>
    <name type="common">Bacillus macerans</name>
    <dbReference type="NCBI Taxonomy" id="44252"/>
    <lineage>
        <taxon>Bacteria</taxon>
        <taxon>Bacillati</taxon>
        <taxon>Bacillota</taxon>
        <taxon>Bacilli</taxon>
        <taxon>Bacillales</taxon>
        <taxon>Paenibacillaceae</taxon>
        <taxon>Paenibacillus</taxon>
    </lineage>
</organism>
<gene>
    <name evidence="2" type="ORF">GNQ08_14880</name>
</gene>
<feature type="chain" id="PRO_5039597286" description="DUF4352 domain-containing protein" evidence="1">
    <location>
        <begin position="28"/>
        <end position="835"/>
    </location>
</feature>
<evidence type="ECO:0000313" key="3">
    <source>
        <dbReference type="Proteomes" id="UP000442469"/>
    </source>
</evidence>
<reference evidence="2 3" key="1">
    <citation type="submission" date="2019-11" db="EMBL/GenBank/DDBJ databases">
        <title>Draft genome sequences of five Paenibacillus species of dairy origin.</title>
        <authorList>
            <person name="Olajide A.M."/>
            <person name="Chen S."/>
            <person name="Lapointe G."/>
        </authorList>
    </citation>
    <scope>NUCLEOTIDE SEQUENCE [LARGE SCALE GENOMIC DNA]</scope>
    <source>
        <strain evidence="2 3">3CT49</strain>
    </source>
</reference>
<name>A0A6N8ETV9_PAEMA</name>
<evidence type="ECO:0000256" key="1">
    <source>
        <dbReference type="SAM" id="SignalP"/>
    </source>
</evidence>
<accession>A0A6N8ETV9</accession>
<dbReference type="RefSeq" id="WP_155620248.1">
    <property type="nucleotide sequence ID" value="NZ_WNZZ01000010.1"/>
</dbReference>
<protein>
    <recommendedName>
        <fullName evidence="4">DUF4352 domain-containing protein</fullName>
    </recommendedName>
</protein>
<feature type="signal peptide" evidence="1">
    <location>
        <begin position="1"/>
        <end position="27"/>
    </location>
</feature>
<dbReference type="Proteomes" id="UP000442469">
    <property type="component" value="Unassembled WGS sequence"/>
</dbReference>
<dbReference type="AlphaFoldDB" id="A0A6N8ETV9"/>
<keyword evidence="1" id="KW-0732">Signal</keyword>